<evidence type="ECO:0000256" key="6">
    <source>
        <dbReference type="ARBA" id="ARBA00023136"/>
    </source>
</evidence>
<reference evidence="9 10" key="1">
    <citation type="submission" date="2019-03" db="EMBL/GenBank/DDBJ databases">
        <title>Genomic Encyclopedia of Type Strains, Phase IV (KMG-IV): sequencing the most valuable type-strain genomes for metagenomic binning, comparative biology and taxonomic classification.</title>
        <authorList>
            <person name="Goeker M."/>
        </authorList>
    </citation>
    <scope>NUCLEOTIDE SEQUENCE [LARGE SCALE GENOMIC DNA]</scope>
    <source>
        <strain evidence="9 10">DSM 19377</strain>
    </source>
</reference>
<dbReference type="Pfam" id="PF00893">
    <property type="entry name" value="Multi_Drug_Res"/>
    <property type="match status" value="1"/>
</dbReference>
<proteinExistence type="inferred from homology"/>
<evidence type="ECO:0000313" key="10">
    <source>
        <dbReference type="Proteomes" id="UP000295416"/>
    </source>
</evidence>
<dbReference type="Gene3D" id="1.10.3730.20">
    <property type="match status" value="1"/>
</dbReference>
<keyword evidence="10" id="KW-1185">Reference proteome</keyword>
<keyword evidence="3" id="KW-1003">Cell membrane</keyword>
<evidence type="ECO:0000256" key="4">
    <source>
        <dbReference type="ARBA" id="ARBA00022692"/>
    </source>
</evidence>
<dbReference type="GO" id="GO:0005886">
    <property type="term" value="C:plasma membrane"/>
    <property type="evidence" value="ECO:0007669"/>
    <property type="project" value="UniProtKB-SubCell"/>
</dbReference>
<comment type="subcellular location">
    <subcellularLocation>
        <location evidence="1 7">Cell membrane</location>
        <topology evidence="1 7">Multi-pass membrane protein</topology>
    </subcellularLocation>
</comment>
<evidence type="ECO:0000256" key="3">
    <source>
        <dbReference type="ARBA" id="ARBA00022475"/>
    </source>
</evidence>
<dbReference type="PANTHER" id="PTHR30561">
    <property type="entry name" value="SMR FAMILY PROTON-DEPENDENT DRUG EFFLUX TRANSPORTER SUGE"/>
    <property type="match status" value="1"/>
</dbReference>
<keyword evidence="6 8" id="KW-0472">Membrane</keyword>
<accession>A0A4R2P6X7</accession>
<dbReference type="RefSeq" id="WP_243646964.1">
    <property type="nucleotide sequence ID" value="NZ_SLXK01000005.1"/>
</dbReference>
<keyword evidence="2" id="KW-0813">Transport</keyword>
<dbReference type="InterPro" id="IPR000390">
    <property type="entry name" value="Small_drug/metabolite_transptr"/>
</dbReference>
<dbReference type="EMBL" id="SLXK01000005">
    <property type="protein sequence ID" value="TCP30622.1"/>
    <property type="molecule type" value="Genomic_DNA"/>
</dbReference>
<dbReference type="SUPFAM" id="SSF103481">
    <property type="entry name" value="Multidrug resistance efflux transporter EmrE"/>
    <property type="match status" value="1"/>
</dbReference>
<organism evidence="9 10">
    <name type="scientific">Scopulibacillus darangshiensis</name>
    <dbReference type="NCBI Taxonomy" id="442528"/>
    <lineage>
        <taxon>Bacteria</taxon>
        <taxon>Bacillati</taxon>
        <taxon>Bacillota</taxon>
        <taxon>Bacilli</taxon>
        <taxon>Bacillales</taxon>
        <taxon>Sporolactobacillaceae</taxon>
        <taxon>Scopulibacillus</taxon>
    </lineage>
</organism>
<feature type="transmembrane region" description="Helical" evidence="8">
    <location>
        <begin position="81"/>
        <end position="99"/>
    </location>
</feature>
<evidence type="ECO:0000256" key="7">
    <source>
        <dbReference type="RuleBase" id="RU003942"/>
    </source>
</evidence>
<feature type="transmembrane region" description="Helical" evidence="8">
    <location>
        <begin position="28"/>
        <end position="48"/>
    </location>
</feature>
<dbReference type="Proteomes" id="UP000295416">
    <property type="component" value="Unassembled WGS sequence"/>
</dbReference>
<sequence>MMNWFLIFLAGLLEIVWAIGLKYADSFLTWAGVVLTILISFFMIIHAFKTIPVTLGYTVFVGIGAIGTFITGFFLKEPVSLKQIIFLIFLLVGVIGIKVSSERKKSASKGGNK</sequence>
<keyword evidence="5 8" id="KW-1133">Transmembrane helix</keyword>
<dbReference type="GO" id="GO:0022857">
    <property type="term" value="F:transmembrane transporter activity"/>
    <property type="evidence" value="ECO:0007669"/>
    <property type="project" value="InterPro"/>
</dbReference>
<comment type="caution">
    <text evidence="9">The sequence shown here is derived from an EMBL/GenBank/DDBJ whole genome shotgun (WGS) entry which is preliminary data.</text>
</comment>
<dbReference type="PANTHER" id="PTHR30561:SF0">
    <property type="entry name" value="GUANIDINIUM EXPORTER"/>
    <property type="match status" value="1"/>
</dbReference>
<evidence type="ECO:0000313" key="9">
    <source>
        <dbReference type="EMBL" id="TCP30622.1"/>
    </source>
</evidence>
<keyword evidence="4 7" id="KW-0812">Transmembrane</keyword>
<comment type="similarity">
    <text evidence="7">Belongs to the drug/metabolite transporter (DMT) superfamily. Small multidrug resistance (SMR) (TC 2.A.7.1) family.</text>
</comment>
<name>A0A4R2P6X7_9BACL</name>
<evidence type="ECO:0000256" key="1">
    <source>
        <dbReference type="ARBA" id="ARBA00004651"/>
    </source>
</evidence>
<dbReference type="InterPro" id="IPR037185">
    <property type="entry name" value="EmrE-like"/>
</dbReference>
<dbReference type="InterPro" id="IPR045324">
    <property type="entry name" value="Small_multidrug_res"/>
</dbReference>
<evidence type="ECO:0000256" key="5">
    <source>
        <dbReference type="ARBA" id="ARBA00022989"/>
    </source>
</evidence>
<protein>
    <submittedName>
        <fullName evidence="9">Paired small multidrug resistance pump</fullName>
    </submittedName>
</protein>
<dbReference type="AlphaFoldDB" id="A0A4R2P6X7"/>
<evidence type="ECO:0000256" key="8">
    <source>
        <dbReference type="SAM" id="Phobius"/>
    </source>
</evidence>
<feature type="transmembrane region" description="Helical" evidence="8">
    <location>
        <begin position="55"/>
        <end position="75"/>
    </location>
</feature>
<evidence type="ECO:0000256" key="2">
    <source>
        <dbReference type="ARBA" id="ARBA00022448"/>
    </source>
</evidence>
<gene>
    <name evidence="9" type="ORF">EV207_105151</name>
</gene>